<dbReference type="GO" id="GO:0016020">
    <property type="term" value="C:membrane"/>
    <property type="evidence" value="ECO:0007669"/>
    <property type="project" value="UniProtKB-SubCell"/>
</dbReference>
<comment type="subcellular location">
    <subcellularLocation>
        <location evidence="1">Membrane</location>
        <topology evidence="1">Multi-pass membrane protein</topology>
    </subcellularLocation>
</comment>
<name>A0A841TRI1_9BACL</name>
<dbReference type="RefSeq" id="WP_185134900.1">
    <property type="nucleotide sequence ID" value="NZ_JACJVR010000019.1"/>
</dbReference>
<keyword evidence="6 8" id="KW-1133">Transmembrane helix</keyword>
<dbReference type="PANTHER" id="PTHR34975">
    <property type="entry name" value="SPORE GERMINATION PROTEIN A2"/>
    <property type="match status" value="1"/>
</dbReference>
<feature type="transmembrane region" description="Helical" evidence="8">
    <location>
        <begin position="153"/>
        <end position="176"/>
    </location>
</feature>
<evidence type="ECO:0000256" key="1">
    <source>
        <dbReference type="ARBA" id="ARBA00004141"/>
    </source>
</evidence>
<feature type="transmembrane region" description="Helical" evidence="8">
    <location>
        <begin position="196"/>
        <end position="216"/>
    </location>
</feature>
<feature type="transmembrane region" description="Helical" evidence="8">
    <location>
        <begin position="90"/>
        <end position="116"/>
    </location>
</feature>
<keyword evidence="4" id="KW-0309">Germination</keyword>
<reference evidence="9 10" key="1">
    <citation type="submission" date="2020-08" db="EMBL/GenBank/DDBJ databases">
        <title>Cohnella phylogeny.</title>
        <authorList>
            <person name="Dunlap C."/>
        </authorList>
    </citation>
    <scope>NUCLEOTIDE SEQUENCE [LARGE SCALE GENOMIC DNA]</scope>
    <source>
        <strain evidence="9 10">DSM 25239</strain>
    </source>
</reference>
<protein>
    <submittedName>
        <fullName evidence="9">Endospore germination permease</fullName>
    </submittedName>
</protein>
<evidence type="ECO:0000256" key="7">
    <source>
        <dbReference type="ARBA" id="ARBA00023136"/>
    </source>
</evidence>
<feature type="transmembrane region" description="Helical" evidence="8">
    <location>
        <begin position="47"/>
        <end position="69"/>
    </location>
</feature>
<dbReference type="EMBL" id="JACJVR010000019">
    <property type="protein sequence ID" value="MBB6690906.1"/>
    <property type="molecule type" value="Genomic_DNA"/>
</dbReference>
<dbReference type="GO" id="GO:0009847">
    <property type="term" value="P:spore germination"/>
    <property type="evidence" value="ECO:0007669"/>
    <property type="project" value="InterPro"/>
</dbReference>
<feature type="transmembrane region" description="Helical" evidence="8">
    <location>
        <begin position="280"/>
        <end position="303"/>
    </location>
</feature>
<evidence type="ECO:0000313" key="9">
    <source>
        <dbReference type="EMBL" id="MBB6690906.1"/>
    </source>
</evidence>
<evidence type="ECO:0000256" key="3">
    <source>
        <dbReference type="ARBA" id="ARBA00022448"/>
    </source>
</evidence>
<dbReference type="Pfam" id="PF03845">
    <property type="entry name" value="Spore_permease"/>
    <property type="match status" value="1"/>
</dbReference>
<evidence type="ECO:0000256" key="4">
    <source>
        <dbReference type="ARBA" id="ARBA00022544"/>
    </source>
</evidence>
<dbReference type="PANTHER" id="PTHR34975:SF2">
    <property type="entry name" value="SPORE GERMINATION PROTEIN A2"/>
    <property type="match status" value="1"/>
</dbReference>
<feature type="transmembrane region" description="Helical" evidence="8">
    <location>
        <begin position="21"/>
        <end position="41"/>
    </location>
</feature>
<evidence type="ECO:0000256" key="6">
    <source>
        <dbReference type="ARBA" id="ARBA00022989"/>
    </source>
</evidence>
<gene>
    <name evidence="9" type="ORF">H7B90_05760</name>
</gene>
<evidence type="ECO:0000313" key="10">
    <source>
        <dbReference type="Proteomes" id="UP000553776"/>
    </source>
</evidence>
<sequence length="379" mass="41147">MNRGAGSAAAKQDRIGSVQMAVLFLFFMTGSSIVIIPAPLTNVAGNGAWLSLLIAWAAGALLLACVLYLNRRYPGRSLFEYGREALGNAGTALLLAPFLCVMFWHVAGIVIEIGLFFKSTMLKETPTYAVNSVLLVTIALTVRAGLEVMARMASVFLGLMFGAIVLVLALVGPLYHPEYLMPVMPDGIGPILNAAYIAYGFPYAELAVFAFILADVKERDSAKIGKRLYLALAVNGLTLLVSVACSIMVLGPLSGDLKYSLYQLARLIFIREIIERIESVIGFSLIVGFYFKTSILLHILVRALGLAFRLPNERILVFPVALLCLLLSLTTYTEEAKMEEIVSIVWPLLDNLVYVAPLLLIAAVTALRGRAGRSRGRDV</sequence>
<keyword evidence="10" id="KW-1185">Reference proteome</keyword>
<accession>A0A841TRI1</accession>
<evidence type="ECO:0000256" key="8">
    <source>
        <dbReference type="SAM" id="Phobius"/>
    </source>
</evidence>
<feature type="transmembrane region" description="Helical" evidence="8">
    <location>
        <begin position="344"/>
        <end position="367"/>
    </location>
</feature>
<organism evidence="9 10">
    <name type="scientific">Cohnella xylanilytica</name>
    <dbReference type="NCBI Taxonomy" id="557555"/>
    <lineage>
        <taxon>Bacteria</taxon>
        <taxon>Bacillati</taxon>
        <taxon>Bacillota</taxon>
        <taxon>Bacilli</taxon>
        <taxon>Bacillales</taxon>
        <taxon>Paenibacillaceae</taxon>
        <taxon>Cohnella</taxon>
    </lineage>
</organism>
<evidence type="ECO:0000256" key="5">
    <source>
        <dbReference type="ARBA" id="ARBA00022692"/>
    </source>
</evidence>
<keyword evidence="3" id="KW-0813">Transport</keyword>
<keyword evidence="5 8" id="KW-0812">Transmembrane</keyword>
<dbReference type="NCBIfam" id="TIGR00912">
    <property type="entry name" value="2A0309"/>
    <property type="match status" value="1"/>
</dbReference>
<dbReference type="AlphaFoldDB" id="A0A841TRI1"/>
<keyword evidence="7 8" id="KW-0472">Membrane</keyword>
<proteinExistence type="inferred from homology"/>
<dbReference type="InterPro" id="IPR004761">
    <property type="entry name" value="Spore_GerAB"/>
</dbReference>
<dbReference type="Gene3D" id="1.20.1740.10">
    <property type="entry name" value="Amino acid/polyamine transporter I"/>
    <property type="match status" value="1"/>
</dbReference>
<comment type="similarity">
    <text evidence="2">Belongs to the amino acid-polyamine-organocation (APC) superfamily. Spore germination protein (SGP) (TC 2.A.3.9) family.</text>
</comment>
<feature type="transmembrane region" description="Helical" evidence="8">
    <location>
        <begin position="315"/>
        <end position="332"/>
    </location>
</feature>
<feature type="transmembrane region" description="Helical" evidence="8">
    <location>
        <begin position="128"/>
        <end position="146"/>
    </location>
</feature>
<dbReference type="Proteomes" id="UP000553776">
    <property type="component" value="Unassembled WGS sequence"/>
</dbReference>
<evidence type="ECO:0000256" key="2">
    <source>
        <dbReference type="ARBA" id="ARBA00007998"/>
    </source>
</evidence>
<comment type="caution">
    <text evidence="9">The sequence shown here is derived from an EMBL/GenBank/DDBJ whole genome shotgun (WGS) entry which is preliminary data.</text>
</comment>
<feature type="transmembrane region" description="Helical" evidence="8">
    <location>
        <begin position="228"/>
        <end position="251"/>
    </location>
</feature>